<dbReference type="Pfam" id="PF03328">
    <property type="entry name" value="HpcH_HpaI"/>
    <property type="match status" value="1"/>
</dbReference>
<evidence type="ECO:0000313" key="5">
    <source>
        <dbReference type="EMBL" id="TCC96244.1"/>
    </source>
</evidence>
<dbReference type="InterPro" id="IPR050251">
    <property type="entry name" value="HpcH-HpaI_aldolase"/>
</dbReference>
<sequence>MNRSDNVEVHGIWRIMPSASISEIIGQSGFQFQILDCEHGAYDFRSLQDDIRGCHLVNCKAYVRVSGLNVVEVQRCLDLGADGIVFPQLKNYSDFNTATLMVQYPPYGIRGYNPFVPAGGYGFDNIHEKEISCIGILETLSAVNDLDRILSLDKLNTIYIGVYDLSAQLGCIGVMDSPKLLKLVDEIIDKCRKSSKQVSLMINSEADYQKYKSKGATSFVHTIDSHQIKTAFKRLLSNLNQISNG</sequence>
<organism evidence="5 6">
    <name type="scientific">Pedobacter hiemivivus</name>
    <dbReference type="NCBI Taxonomy" id="2530454"/>
    <lineage>
        <taxon>Bacteria</taxon>
        <taxon>Pseudomonadati</taxon>
        <taxon>Bacteroidota</taxon>
        <taxon>Sphingobacteriia</taxon>
        <taxon>Sphingobacteriales</taxon>
        <taxon>Sphingobacteriaceae</taxon>
        <taxon>Pedobacter</taxon>
    </lineage>
</organism>
<dbReference type="PANTHER" id="PTHR30502">
    <property type="entry name" value="2-KETO-3-DEOXY-L-RHAMNONATE ALDOLASE"/>
    <property type="match status" value="1"/>
</dbReference>
<evidence type="ECO:0000259" key="4">
    <source>
        <dbReference type="Pfam" id="PF03328"/>
    </source>
</evidence>
<evidence type="ECO:0000313" key="6">
    <source>
        <dbReference type="Proteomes" id="UP000291117"/>
    </source>
</evidence>
<gene>
    <name evidence="5" type="ORF">EZ444_12455</name>
</gene>
<name>A0A4R0NCS8_9SPHI</name>
<dbReference type="InterPro" id="IPR015813">
    <property type="entry name" value="Pyrv/PenolPyrv_kinase-like_dom"/>
</dbReference>
<dbReference type="GO" id="GO:0016832">
    <property type="term" value="F:aldehyde-lyase activity"/>
    <property type="evidence" value="ECO:0007669"/>
    <property type="project" value="TreeGrafter"/>
</dbReference>
<dbReference type="GO" id="GO:0005737">
    <property type="term" value="C:cytoplasm"/>
    <property type="evidence" value="ECO:0007669"/>
    <property type="project" value="TreeGrafter"/>
</dbReference>
<reference evidence="5 6" key="1">
    <citation type="submission" date="2019-02" db="EMBL/GenBank/DDBJ databases">
        <title>Pedobacter sp. RP-3-8 sp. nov., isolated from Arctic soil.</title>
        <authorList>
            <person name="Dahal R.H."/>
        </authorList>
    </citation>
    <scope>NUCLEOTIDE SEQUENCE [LARGE SCALE GENOMIC DNA]</scope>
    <source>
        <strain evidence="5 6">RP-3-8</strain>
    </source>
</reference>
<protein>
    <recommendedName>
        <fullName evidence="4">HpcH/HpaI aldolase/citrate lyase domain-containing protein</fullName>
    </recommendedName>
</protein>
<dbReference type="AlphaFoldDB" id="A0A4R0NCS8"/>
<dbReference type="InterPro" id="IPR040442">
    <property type="entry name" value="Pyrv_kinase-like_dom_sf"/>
</dbReference>
<comment type="caution">
    <text evidence="5">The sequence shown here is derived from an EMBL/GenBank/DDBJ whole genome shotgun (WGS) entry which is preliminary data.</text>
</comment>
<accession>A0A4R0NCS8</accession>
<dbReference type="EMBL" id="SJSM01000006">
    <property type="protein sequence ID" value="TCC96244.1"/>
    <property type="molecule type" value="Genomic_DNA"/>
</dbReference>
<dbReference type="SUPFAM" id="SSF51621">
    <property type="entry name" value="Phosphoenolpyruvate/pyruvate domain"/>
    <property type="match status" value="1"/>
</dbReference>
<dbReference type="Gene3D" id="3.20.20.60">
    <property type="entry name" value="Phosphoenolpyruvate-binding domains"/>
    <property type="match status" value="1"/>
</dbReference>
<evidence type="ECO:0000256" key="3">
    <source>
        <dbReference type="ARBA" id="ARBA00023239"/>
    </source>
</evidence>
<dbReference type="Proteomes" id="UP000291117">
    <property type="component" value="Unassembled WGS sequence"/>
</dbReference>
<dbReference type="GO" id="GO:0046872">
    <property type="term" value="F:metal ion binding"/>
    <property type="evidence" value="ECO:0007669"/>
    <property type="project" value="UniProtKB-KW"/>
</dbReference>
<keyword evidence="3" id="KW-0456">Lyase</keyword>
<evidence type="ECO:0000256" key="1">
    <source>
        <dbReference type="ARBA" id="ARBA00005568"/>
    </source>
</evidence>
<dbReference type="RefSeq" id="WP_165503602.1">
    <property type="nucleotide sequence ID" value="NZ_SJSM01000006.1"/>
</dbReference>
<dbReference type="InterPro" id="IPR005000">
    <property type="entry name" value="Aldolase/citrate-lyase_domain"/>
</dbReference>
<keyword evidence="6" id="KW-1185">Reference proteome</keyword>
<proteinExistence type="inferred from homology"/>
<keyword evidence="2" id="KW-0479">Metal-binding</keyword>
<evidence type="ECO:0000256" key="2">
    <source>
        <dbReference type="ARBA" id="ARBA00022723"/>
    </source>
</evidence>
<comment type="similarity">
    <text evidence="1">Belongs to the HpcH/HpaI aldolase family.</text>
</comment>
<feature type="domain" description="HpcH/HpaI aldolase/citrate lyase" evidence="4">
    <location>
        <begin position="16"/>
        <end position="228"/>
    </location>
</feature>
<dbReference type="PANTHER" id="PTHR30502:SF0">
    <property type="entry name" value="PHOSPHOENOLPYRUVATE CARBOXYLASE FAMILY PROTEIN"/>
    <property type="match status" value="1"/>
</dbReference>